<keyword evidence="2" id="KW-1185">Reference proteome</keyword>
<dbReference type="PANTHER" id="PTHR37526">
    <property type="entry name" value="PROTEIN TUSB"/>
    <property type="match status" value="1"/>
</dbReference>
<dbReference type="InterPro" id="IPR027396">
    <property type="entry name" value="DsrEFH-like"/>
</dbReference>
<dbReference type="PANTHER" id="PTHR37526:SF1">
    <property type="entry name" value="PROTEIN TUSB"/>
    <property type="match status" value="1"/>
</dbReference>
<dbReference type="GO" id="GO:1990228">
    <property type="term" value="C:sulfurtransferase complex"/>
    <property type="evidence" value="ECO:0007669"/>
    <property type="project" value="TreeGrafter"/>
</dbReference>
<protein>
    <submittedName>
        <fullName evidence="1">Sulfur relay protein TusB</fullName>
    </submittedName>
</protein>
<gene>
    <name evidence="1" type="ORF">EA26_19765</name>
</gene>
<organism evidence="1 2">
    <name type="scientific">Vibrio navarrensis</name>
    <dbReference type="NCBI Taxonomy" id="29495"/>
    <lineage>
        <taxon>Bacteria</taxon>
        <taxon>Pseudomonadati</taxon>
        <taxon>Pseudomonadota</taxon>
        <taxon>Gammaproteobacteria</taxon>
        <taxon>Vibrionales</taxon>
        <taxon>Vibrionaceae</taxon>
        <taxon>Vibrio</taxon>
    </lineage>
</organism>
<accession>A0A099MEQ2</accession>
<dbReference type="NCBIfam" id="TIGR03011">
    <property type="entry name" value="sulf_tusB_dsrH"/>
    <property type="match status" value="1"/>
</dbReference>
<dbReference type="STRING" id="29495.EA26_19765"/>
<evidence type="ECO:0000313" key="1">
    <source>
        <dbReference type="EMBL" id="KGK09436.1"/>
    </source>
</evidence>
<dbReference type="RefSeq" id="WP_039431142.1">
    <property type="nucleotide sequence ID" value="NZ_CP061845.1"/>
</dbReference>
<dbReference type="Gene3D" id="3.40.1260.10">
    <property type="entry name" value="DsrEFH-like"/>
    <property type="match status" value="1"/>
</dbReference>
<dbReference type="Proteomes" id="UP000029994">
    <property type="component" value="Unassembled WGS sequence"/>
</dbReference>
<comment type="caution">
    <text evidence="1">The sequence shown here is derived from an EMBL/GenBank/DDBJ whole genome shotgun (WGS) entry which is preliminary data.</text>
</comment>
<evidence type="ECO:0000313" key="2">
    <source>
        <dbReference type="Proteomes" id="UP000029994"/>
    </source>
</evidence>
<dbReference type="GeneID" id="43685316"/>
<name>A0A099MEQ2_9VIBR</name>
<dbReference type="SUPFAM" id="SSF75169">
    <property type="entry name" value="DsrEFH-like"/>
    <property type="match status" value="1"/>
</dbReference>
<dbReference type="AlphaFoldDB" id="A0A099MEQ2"/>
<sequence length="91" mass="10250">MLHIVKSVSAIAELISVVTEQDEIILIENAVYAANPQHRDFQQIRPLNVYVLDNDLLARGLVERVSPTFSRVDYLGFVALTAKHDSSLTWN</sequence>
<reference evidence="1 2" key="1">
    <citation type="submission" date="2014-04" db="EMBL/GenBank/DDBJ databases">
        <title>Genome sequencing of Vibrio navarrensis strains.</title>
        <authorList>
            <person name="Gladney L.M."/>
            <person name="Katz L.S."/>
            <person name="Marino-Ramirez L."/>
            <person name="Jordan I.K."/>
        </authorList>
    </citation>
    <scope>NUCLEOTIDE SEQUENCE [LARGE SCALE GENOMIC DNA]</scope>
    <source>
        <strain evidence="1 2">ATCC 51183</strain>
    </source>
</reference>
<proteinExistence type="predicted"/>
<dbReference type="eggNOG" id="COG2168">
    <property type="taxonomic scope" value="Bacteria"/>
</dbReference>
<dbReference type="EMBL" id="JMCG01000002">
    <property type="protein sequence ID" value="KGK09436.1"/>
    <property type="molecule type" value="Genomic_DNA"/>
</dbReference>
<dbReference type="InterPro" id="IPR007215">
    <property type="entry name" value="Sulphur_relay_TusB/DsrH"/>
</dbReference>
<dbReference type="Pfam" id="PF04077">
    <property type="entry name" value="DsrH"/>
    <property type="match status" value="1"/>
</dbReference>
<dbReference type="GO" id="GO:0002143">
    <property type="term" value="P:tRNA wobble position uridine thiolation"/>
    <property type="evidence" value="ECO:0007669"/>
    <property type="project" value="InterPro"/>
</dbReference>